<comment type="similarity">
    <text evidence="1">Belongs to the enoyl-CoA hydratase/isomerase family.</text>
</comment>
<dbReference type="Gene3D" id="3.90.226.10">
    <property type="entry name" value="2-enoyl-CoA Hydratase, Chain A, domain 1"/>
    <property type="match status" value="1"/>
</dbReference>
<dbReference type="InterPro" id="IPR029045">
    <property type="entry name" value="ClpP/crotonase-like_dom_sf"/>
</dbReference>
<comment type="caution">
    <text evidence="5">The sequence shown here is derived from an EMBL/GenBank/DDBJ whole genome shotgun (WGS) entry which is preliminary data.</text>
</comment>
<evidence type="ECO:0000256" key="4">
    <source>
        <dbReference type="ARBA" id="ARBA00023717"/>
    </source>
</evidence>
<dbReference type="Proteomes" id="UP000788262">
    <property type="component" value="Unassembled WGS sequence"/>
</dbReference>
<keyword evidence="6" id="KW-1185">Reference proteome</keyword>
<sequence length="152" mass="16176">MPGPGAAPGATAPARLHRRAVFGQPEILLGVIPGIGGTQRLTRLVGRAKALDLILTGRRMGAEEAERAGLVSRVVPSDGLDREVAEAAATVAGYGRAAVRAAREAVDQALEVGLSHGLRFERRSFHALFATEDQKEGMRAFLEKRPPEFTGR</sequence>
<evidence type="ECO:0000313" key="6">
    <source>
        <dbReference type="Proteomes" id="UP000788262"/>
    </source>
</evidence>
<proteinExistence type="inferred from homology"/>
<comment type="catalytic activity">
    <reaction evidence="4">
        <text>a 4-saturated-(3S)-3-hydroxyacyl-CoA = a (3E)-enoyl-CoA + H2O</text>
        <dbReference type="Rhea" id="RHEA:20724"/>
        <dbReference type="ChEBI" id="CHEBI:15377"/>
        <dbReference type="ChEBI" id="CHEBI:58521"/>
        <dbReference type="ChEBI" id="CHEBI:137480"/>
        <dbReference type="EC" id="4.2.1.17"/>
    </reaction>
</comment>
<reference evidence="5 6" key="1">
    <citation type="submission" date="2021-02" db="EMBL/GenBank/DDBJ databases">
        <title>Whole genome sequencing of Streptomyces actuosus VRA1.</title>
        <authorList>
            <person name="Sen G."/>
            <person name="Sen A."/>
        </authorList>
    </citation>
    <scope>NUCLEOTIDE SEQUENCE [LARGE SCALE GENOMIC DNA]</scope>
    <source>
        <strain evidence="5 6">VRA1</strain>
    </source>
</reference>
<accession>A0ABS2VIX2</accession>
<organism evidence="5 6">
    <name type="scientific">Streptomyces actuosus</name>
    <dbReference type="NCBI Taxonomy" id="1885"/>
    <lineage>
        <taxon>Bacteria</taxon>
        <taxon>Bacillati</taxon>
        <taxon>Actinomycetota</taxon>
        <taxon>Actinomycetes</taxon>
        <taxon>Kitasatosporales</taxon>
        <taxon>Streptomycetaceae</taxon>
        <taxon>Streptomyces</taxon>
    </lineage>
</organism>
<dbReference type="Gene3D" id="1.10.12.10">
    <property type="entry name" value="Lyase 2-enoyl-coa Hydratase, Chain A, domain 2"/>
    <property type="match status" value="1"/>
</dbReference>
<evidence type="ECO:0000256" key="1">
    <source>
        <dbReference type="ARBA" id="ARBA00005254"/>
    </source>
</evidence>
<keyword evidence="2" id="KW-0456">Lyase</keyword>
<dbReference type="InterPro" id="IPR014748">
    <property type="entry name" value="Enoyl-CoA_hydra_C"/>
</dbReference>
<dbReference type="PANTHER" id="PTHR11941">
    <property type="entry name" value="ENOYL-COA HYDRATASE-RELATED"/>
    <property type="match status" value="1"/>
</dbReference>
<evidence type="ECO:0000313" key="5">
    <source>
        <dbReference type="EMBL" id="MBN0043045.1"/>
    </source>
</evidence>
<comment type="catalytic activity">
    <reaction evidence="3">
        <text>a (3S)-3-hydroxyacyl-CoA = a (2E)-enoyl-CoA + H2O</text>
        <dbReference type="Rhea" id="RHEA:16105"/>
        <dbReference type="ChEBI" id="CHEBI:15377"/>
        <dbReference type="ChEBI" id="CHEBI:57318"/>
        <dbReference type="ChEBI" id="CHEBI:58856"/>
        <dbReference type="EC" id="4.2.1.17"/>
    </reaction>
</comment>
<evidence type="ECO:0000256" key="2">
    <source>
        <dbReference type="ARBA" id="ARBA00023239"/>
    </source>
</evidence>
<gene>
    <name evidence="5" type="ORF">JS756_02725</name>
</gene>
<evidence type="ECO:0000256" key="3">
    <source>
        <dbReference type="ARBA" id="ARBA00023709"/>
    </source>
</evidence>
<dbReference type="Pfam" id="PF00378">
    <property type="entry name" value="ECH_1"/>
    <property type="match status" value="1"/>
</dbReference>
<dbReference type="EMBL" id="JAFFZS010000001">
    <property type="protein sequence ID" value="MBN0043045.1"/>
    <property type="molecule type" value="Genomic_DNA"/>
</dbReference>
<dbReference type="PANTHER" id="PTHR11941:SF54">
    <property type="entry name" value="ENOYL-COA HYDRATASE, MITOCHONDRIAL"/>
    <property type="match status" value="1"/>
</dbReference>
<name>A0ABS2VIX2_STRAS</name>
<dbReference type="InterPro" id="IPR001753">
    <property type="entry name" value="Enoyl-CoA_hydra/iso"/>
</dbReference>
<protein>
    <submittedName>
        <fullName evidence="5">Enoyl-CoA hydratase/isomerase family protein</fullName>
    </submittedName>
</protein>
<dbReference type="CDD" id="cd06558">
    <property type="entry name" value="crotonase-like"/>
    <property type="match status" value="1"/>
</dbReference>
<dbReference type="SUPFAM" id="SSF52096">
    <property type="entry name" value="ClpP/crotonase"/>
    <property type="match status" value="1"/>
</dbReference>